<name>A0A6J4H8Z3_9CHLR</name>
<dbReference type="AlphaFoldDB" id="A0A6J4H8Z3"/>
<feature type="transmembrane region" description="Helical" evidence="1">
    <location>
        <begin position="92"/>
        <end position="111"/>
    </location>
</feature>
<feature type="transmembrane region" description="Helical" evidence="1">
    <location>
        <begin position="168"/>
        <end position="186"/>
    </location>
</feature>
<keyword evidence="1" id="KW-1133">Transmembrane helix</keyword>
<evidence type="ECO:0000256" key="1">
    <source>
        <dbReference type="SAM" id="Phobius"/>
    </source>
</evidence>
<keyword evidence="1" id="KW-0812">Transmembrane</keyword>
<accession>A0A6J4H8Z3</accession>
<reference evidence="2" key="1">
    <citation type="submission" date="2020-02" db="EMBL/GenBank/DDBJ databases">
        <authorList>
            <person name="Meier V. D."/>
        </authorList>
    </citation>
    <scope>NUCLEOTIDE SEQUENCE</scope>
    <source>
        <strain evidence="2">AVDCRST_MAG93</strain>
    </source>
</reference>
<organism evidence="2">
    <name type="scientific">uncultured Chloroflexia bacterium</name>
    <dbReference type="NCBI Taxonomy" id="1672391"/>
    <lineage>
        <taxon>Bacteria</taxon>
        <taxon>Bacillati</taxon>
        <taxon>Chloroflexota</taxon>
        <taxon>Chloroflexia</taxon>
        <taxon>environmental samples</taxon>
    </lineage>
</organism>
<dbReference type="EMBL" id="CADCTR010000100">
    <property type="protein sequence ID" value="CAA9217876.1"/>
    <property type="molecule type" value="Genomic_DNA"/>
</dbReference>
<evidence type="ECO:0000313" key="2">
    <source>
        <dbReference type="EMBL" id="CAA9217876.1"/>
    </source>
</evidence>
<protein>
    <recommendedName>
        <fullName evidence="3">Yip1 domain-containing protein</fullName>
    </recommendedName>
</protein>
<evidence type="ECO:0008006" key="3">
    <source>
        <dbReference type="Google" id="ProtNLM"/>
    </source>
</evidence>
<feature type="transmembrane region" description="Helical" evidence="1">
    <location>
        <begin position="65"/>
        <end position="85"/>
    </location>
</feature>
<proteinExistence type="predicted"/>
<sequence>MSTVSQNMFANRLLDPRQWLRQSWNQNWPLTLAGVAMLATLVIAAVGLVIDPRVITGVPAWLKPMKFAISLAIYNFTVVWLLTFVKGHPRMVSLIGGVSAVAGTVEMIIIAGQAARGTTSHFNNATPFDALLYQVMSVGIVLLWSMSMLVALLLIWQRFTNRTLAWSLRLGVLSALLGMGVAFFMTSPSTL</sequence>
<keyword evidence="1" id="KW-0472">Membrane</keyword>
<feature type="transmembrane region" description="Helical" evidence="1">
    <location>
        <begin position="30"/>
        <end position="50"/>
    </location>
</feature>
<feature type="transmembrane region" description="Helical" evidence="1">
    <location>
        <begin position="131"/>
        <end position="156"/>
    </location>
</feature>
<gene>
    <name evidence="2" type="ORF">AVDCRST_MAG93-309</name>
</gene>